<evidence type="ECO:0000259" key="6">
    <source>
        <dbReference type="PROSITE" id="PS50048"/>
    </source>
</evidence>
<keyword evidence="1" id="KW-0805">Transcription regulation</keyword>
<organism evidence="7 8">
    <name type="scientific">Aspergillus sydowii CBS 593.65</name>
    <dbReference type="NCBI Taxonomy" id="1036612"/>
    <lineage>
        <taxon>Eukaryota</taxon>
        <taxon>Fungi</taxon>
        <taxon>Dikarya</taxon>
        <taxon>Ascomycota</taxon>
        <taxon>Pezizomycotina</taxon>
        <taxon>Eurotiomycetes</taxon>
        <taxon>Eurotiomycetidae</taxon>
        <taxon>Eurotiales</taxon>
        <taxon>Aspergillaceae</taxon>
        <taxon>Aspergillus</taxon>
        <taxon>Aspergillus subgen. Nidulantes</taxon>
    </lineage>
</organism>
<dbReference type="Proteomes" id="UP000184356">
    <property type="component" value="Unassembled WGS sequence"/>
</dbReference>
<evidence type="ECO:0000256" key="2">
    <source>
        <dbReference type="ARBA" id="ARBA00023125"/>
    </source>
</evidence>
<keyword evidence="2" id="KW-0238">DNA-binding</keyword>
<evidence type="ECO:0000313" key="7">
    <source>
        <dbReference type="EMBL" id="OJJ57574.1"/>
    </source>
</evidence>
<dbReference type="STRING" id="1036612.A0A1L9TDR9"/>
<evidence type="ECO:0000256" key="1">
    <source>
        <dbReference type="ARBA" id="ARBA00023015"/>
    </source>
</evidence>
<accession>A0A1L9TDR9</accession>
<evidence type="ECO:0000256" key="3">
    <source>
        <dbReference type="ARBA" id="ARBA00023163"/>
    </source>
</evidence>
<feature type="domain" description="Zn(2)-C6 fungal-type" evidence="6">
    <location>
        <begin position="28"/>
        <end position="60"/>
    </location>
</feature>
<dbReference type="GO" id="GO:0008270">
    <property type="term" value="F:zinc ion binding"/>
    <property type="evidence" value="ECO:0007669"/>
    <property type="project" value="InterPro"/>
</dbReference>
<dbReference type="SMART" id="SM00066">
    <property type="entry name" value="GAL4"/>
    <property type="match status" value="1"/>
</dbReference>
<dbReference type="GO" id="GO:0000981">
    <property type="term" value="F:DNA-binding transcription factor activity, RNA polymerase II-specific"/>
    <property type="evidence" value="ECO:0007669"/>
    <property type="project" value="InterPro"/>
</dbReference>
<dbReference type="GO" id="GO:0003677">
    <property type="term" value="F:DNA binding"/>
    <property type="evidence" value="ECO:0007669"/>
    <property type="project" value="UniProtKB-KW"/>
</dbReference>
<feature type="compositionally biased region" description="Polar residues" evidence="5">
    <location>
        <begin position="79"/>
        <end position="94"/>
    </location>
</feature>
<reference evidence="8" key="1">
    <citation type="journal article" date="2017" name="Genome Biol.">
        <title>Comparative genomics reveals high biological diversity and specific adaptations in the industrially and medically important fungal genus Aspergillus.</title>
        <authorList>
            <person name="de Vries R.P."/>
            <person name="Riley R."/>
            <person name="Wiebenga A."/>
            <person name="Aguilar-Osorio G."/>
            <person name="Amillis S."/>
            <person name="Uchima C.A."/>
            <person name="Anderluh G."/>
            <person name="Asadollahi M."/>
            <person name="Askin M."/>
            <person name="Barry K."/>
            <person name="Battaglia E."/>
            <person name="Bayram O."/>
            <person name="Benocci T."/>
            <person name="Braus-Stromeyer S.A."/>
            <person name="Caldana C."/>
            <person name="Canovas D."/>
            <person name="Cerqueira G.C."/>
            <person name="Chen F."/>
            <person name="Chen W."/>
            <person name="Choi C."/>
            <person name="Clum A."/>
            <person name="Dos Santos R.A."/>
            <person name="Damasio A.R."/>
            <person name="Diallinas G."/>
            <person name="Emri T."/>
            <person name="Fekete E."/>
            <person name="Flipphi M."/>
            <person name="Freyberg S."/>
            <person name="Gallo A."/>
            <person name="Gournas C."/>
            <person name="Habgood R."/>
            <person name="Hainaut M."/>
            <person name="Harispe M.L."/>
            <person name="Henrissat B."/>
            <person name="Hilden K.S."/>
            <person name="Hope R."/>
            <person name="Hossain A."/>
            <person name="Karabika E."/>
            <person name="Karaffa L."/>
            <person name="Karanyi Z."/>
            <person name="Krasevec N."/>
            <person name="Kuo A."/>
            <person name="Kusch H."/>
            <person name="LaButti K."/>
            <person name="Lagendijk E.L."/>
            <person name="Lapidus A."/>
            <person name="Levasseur A."/>
            <person name="Lindquist E."/>
            <person name="Lipzen A."/>
            <person name="Logrieco A.F."/>
            <person name="MacCabe A."/>
            <person name="Maekelae M.R."/>
            <person name="Malavazi I."/>
            <person name="Melin P."/>
            <person name="Meyer V."/>
            <person name="Mielnichuk N."/>
            <person name="Miskei M."/>
            <person name="Molnar A.P."/>
            <person name="Mule G."/>
            <person name="Ngan C.Y."/>
            <person name="Orejas M."/>
            <person name="Orosz E."/>
            <person name="Ouedraogo J.P."/>
            <person name="Overkamp K.M."/>
            <person name="Park H.-S."/>
            <person name="Perrone G."/>
            <person name="Piumi F."/>
            <person name="Punt P.J."/>
            <person name="Ram A.F."/>
            <person name="Ramon A."/>
            <person name="Rauscher S."/>
            <person name="Record E."/>
            <person name="Riano-Pachon D.M."/>
            <person name="Robert V."/>
            <person name="Roehrig J."/>
            <person name="Ruller R."/>
            <person name="Salamov A."/>
            <person name="Salih N.S."/>
            <person name="Samson R.A."/>
            <person name="Sandor E."/>
            <person name="Sanguinetti M."/>
            <person name="Schuetze T."/>
            <person name="Sepcic K."/>
            <person name="Shelest E."/>
            <person name="Sherlock G."/>
            <person name="Sophianopoulou V."/>
            <person name="Squina F.M."/>
            <person name="Sun H."/>
            <person name="Susca A."/>
            <person name="Todd R.B."/>
            <person name="Tsang A."/>
            <person name="Unkles S.E."/>
            <person name="van de Wiele N."/>
            <person name="van Rossen-Uffink D."/>
            <person name="Oliveira J.V."/>
            <person name="Vesth T.C."/>
            <person name="Visser J."/>
            <person name="Yu J.-H."/>
            <person name="Zhou M."/>
            <person name="Andersen M.R."/>
            <person name="Archer D.B."/>
            <person name="Baker S.E."/>
            <person name="Benoit I."/>
            <person name="Brakhage A.A."/>
            <person name="Braus G.H."/>
            <person name="Fischer R."/>
            <person name="Frisvad J.C."/>
            <person name="Goldman G.H."/>
            <person name="Houbraken J."/>
            <person name="Oakley B."/>
            <person name="Pocsi I."/>
            <person name="Scazzocchio C."/>
            <person name="Seiboth B."/>
            <person name="vanKuyk P.A."/>
            <person name="Wortman J."/>
            <person name="Dyer P.S."/>
            <person name="Grigoriev I.V."/>
        </authorList>
    </citation>
    <scope>NUCLEOTIDE SEQUENCE [LARGE SCALE GENOMIC DNA]</scope>
    <source>
        <strain evidence="8">CBS 593.65</strain>
    </source>
</reference>
<name>A0A1L9TDR9_9EURO</name>
<evidence type="ECO:0000256" key="4">
    <source>
        <dbReference type="ARBA" id="ARBA00023242"/>
    </source>
</evidence>
<dbReference type="InterPro" id="IPR001138">
    <property type="entry name" value="Zn2Cys6_DnaBD"/>
</dbReference>
<dbReference type="PROSITE" id="PS50048">
    <property type="entry name" value="ZN2_CY6_FUNGAL_2"/>
    <property type="match status" value="1"/>
</dbReference>
<dbReference type="RefSeq" id="XP_040701380.1">
    <property type="nucleotide sequence ID" value="XM_040847298.1"/>
</dbReference>
<dbReference type="Gene3D" id="4.10.240.10">
    <property type="entry name" value="Zn(2)-C6 fungal-type DNA-binding domain"/>
    <property type="match status" value="1"/>
</dbReference>
<gene>
    <name evidence="7" type="ORF">ASPSYDRAFT_46731</name>
</gene>
<dbReference type="EMBL" id="KV878588">
    <property type="protein sequence ID" value="OJJ57574.1"/>
    <property type="molecule type" value="Genomic_DNA"/>
</dbReference>
<sequence>MRALDHGSAGPPFQTAGLPLRVRRSAVACITCRRRKIRCDVTVSGTPCSNCRLDNDQCVTVNPKRPRKTKNAGPVLSPRGSQPLASLPLVTNNAGGPPVRDSPASSQRDDAARNAWPPLLADTRRLPPNDVAYLTSQQALTLPKKAIIHTLLQCYFLHVHPCFPVVKES</sequence>
<dbReference type="OrthoDB" id="4356994at2759"/>
<keyword evidence="4" id="KW-0539">Nucleus</keyword>
<evidence type="ECO:0000256" key="5">
    <source>
        <dbReference type="SAM" id="MobiDB-lite"/>
    </source>
</evidence>
<dbReference type="PROSITE" id="PS00463">
    <property type="entry name" value="ZN2_CY6_FUNGAL_1"/>
    <property type="match status" value="1"/>
</dbReference>
<dbReference type="Pfam" id="PF00172">
    <property type="entry name" value="Zn_clus"/>
    <property type="match status" value="1"/>
</dbReference>
<dbReference type="PANTHER" id="PTHR47425:SF2">
    <property type="entry name" value="FARB-RELATED"/>
    <property type="match status" value="1"/>
</dbReference>
<dbReference type="SUPFAM" id="SSF57701">
    <property type="entry name" value="Zn2/Cys6 DNA-binding domain"/>
    <property type="match status" value="1"/>
</dbReference>
<dbReference type="InterPro" id="IPR052761">
    <property type="entry name" value="Fungal_Detox/Toxin_TFs"/>
</dbReference>
<dbReference type="CDD" id="cd00067">
    <property type="entry name" value="GAL4"/>
    <property type="match status" value="1"/>
</dbReference>
<dbReference type="PANTHER" id="PTHR47425">
    <property type="entry name" value="FARB-RELATED"/>
    <property type="match status" value="1"/>
</dbReference>
<evidence type="ECO:0000313" key="8">
    <source>
        <dbReference type="Proteomes" id="UP000184356"/>
    </source>
</evidence>
<dbReference type="InterPro" id="IPR036864">
    <property type="entry name" value="Zn2-C6_fun-type_DNA-bd_sf"/>
</dbReference>
<protein>
    <recommendedName>
        <fullName evidence="6">Zn(2)-C6 fungal-type domain-containing protein</fullName>
    </recommendedName>
</protein>
<keyword evidence="8" id="KW-1185">Reference proteome</keyword>
<dbReference type="AlphaFoldDB" id="A0A1L9TDR9"/>
<feature type="region of interest" description="Disordered" evidence="5">
    <location>
        <begin position="59"/>
        <end position="111"/>
    </location>
</feature>
<keyword evidence="3" id="KW-0804">Transcription</keyword>
<dbReference type="VEuPathDB" id="FungiDB:ASPSYDRAFT_46731"/>
<dbReference type="GeneID" id="63763371"/>
<proteinExistence type="predicted"/>